<name>A0A6S6T281_9GAMM</name>
<dbReference type="EMBL" id="CACVAV010000171">
    <property type="protein sequence ID" value="CAA6810797.1"/>
    <property type="molecule type" value="Genomic_DNA"/>
</dbReference>
<sequence length="87" mass="10076">MPQPPEPLEEELRVVWRNAANTRKNTAHRRVESILESSRAELALRELFIFFTHMIKAFFMLLNAVLHSLSGRNSTPVKTDHHEDPAK</sequence>
<keyword evidence="1" id="KW-0472">Membrane</keyword>
<reference evidence="2" key="1">
    <citation type="submission" date="2020-01" db="EMBL/GenBank/DDBJ databases">
        <authorList>
            <person name="Meier V. D."/>
            <person name="Meier V D."/>
        </authorList>
    </citation>
    <scope>NUCLEOTIDE SEQUENCE</scope>
    <source>
        <strain evidence="2">HLG_WM_MAG_08</strain>
    </source>
</reference>
<evidence type="ECO:0000313" key="2">
    <source>
        <dbReference type="EMBL" id="CAA6810797.1"/>
    </source>
</evidence>
<evidence type="ECO:0000256" key="1">
    <source>
        <dbReference type="SAM" id="Phobius"/>
    </source>
</evidence>
<feature type="transmembrane region" description="Helical" evidence="1">
    <location>
        <begin position="47"/>
        <end position="66"/>
    </location>
</feature>
<keyword evidence="1" id="KW-0812">Transmembrane</keyword>
<accession>A0A6S6T281</accession>
<dbReference type="AlphaFoldDB" id="A0A6S6T281"/>
<keyword evidence="1" id="KW-1133">Transmembrane helix</keyword>
<gene>
    <name evidence="2" type="ORF">HELGO_WM37081</name>
</gene>
<protein>
    <submittedName>
        <fullName evidence="2">Uncharacterized protein</fullName>
    </submittedName>
</protein>
<proteinExistence type="predicted"/>
<organism evidence="2">
    <name type="scientific">uncultured Thiotrichaceae bacterium</name>
    <dbReference type="NCBI Taxonomy" id="298394"/>
    <lineage>
        <taxon>Bacteria</taxon>
        <taxon>Pseudomonadati</taxon>
        <taxon>Pseudomonadota</taxon>
        <taxon>Gammaproteobacteria</taxon>
        <taxon>Thiotrichales</taxon>
        <taxon>Thiotrichaceae</taxon>
        <taxon>environmental samples</taxon>
    </lineage>
</organism>